<feature type="domain" description="Heparin-sulfate lyase N-terminal" evidence="6">
    <location>
        <begin position="33"/>
        <end position="356"/>
    </location>
</feature>
<evidence type="ECO:0000259" key="5">
    <source>
        <dbReference type="Pfam" id="PF07940"/>
    </source>
</evidence>
<dbReference type="Pfam" id="PF07940">
    <property type="entry name" value="Hepar_II_III_C"/>
    <property type="match status" value="1"/>
</dbReference>
<organism evidence="7 8">
    <name type="scientific">Enterococcus alcedinis</name>
    <dbReference type="NCBI Taxonomy" id="1274384"/>
    <lineage>
        <taxon>Bacteria</taxon>
        <taxon>Bacillati</taxon>
        <taxon>Bacillota</taxon>
        <taxon>Bacilli</taxon>
        <taxon>Lactobacillales</taxon>
        <taxon>Enterococcaceae</taxon>
        <taxon>Enterococcus</taxon>
    </lineage>
</organism>
<sequence length="642" mass="76553">MNIKKYKITDFYKIFKRLELKFKYIYFKKNLNTKKKYQDSDFSDIKINMNFYFSYIDSEKVFTYYQENESIRNFSISEAEEVLNHSFYVLGPNPIKIEKNINWNKDYISGYIWKEDYYRDIKIIDFSNTSDVKRVWELSRFNHLFTLGKAFWITKDEKYYQEFKDQVICWEKQNPYCNTVNWTCAMEVAIRAINWIFAYFHFEEVINQDKEFKNKITKLLYIHGEFIYNNLENYNRLRNNHYITNLTGLLYLGIFFSESKYRTAKKWKNKAIRDLHREIKIQINEDGTSYETSTNYHRVDLELFLHSYMIGCLNNIEFHCEYKNKLKDMYIFLKSIMKPNKLIPLIGDVDNGRLLSISNYYDVDNRDFSSIMSITEYYLDVLKNSENNFFQYSEDVLWLSNDGIPKIFEEPDLSTKNEYVQGGLYLLKNKKIYMLIRAGDLSLKGHGGHSHNDQLSFELNMKGIDIIVDPGSYTYSGSIELRNNDRMTKNHNTISINNIEQNDFTSDIFSMKEQTFSKIMKFDDTEFVGEHYGYENKAGIIHKRKVNLKNNGIKVVDILKGKRENHDVYQNFILAPGVKVKLLDDKIVLVSNEISIYSNLCINDCEISDVFISKGYGKREKSKKIQRRIKENIYETSTEFYF</sequence>
<dbReference type="Pfam" id="PF16889">
    <property type="entry name" value="Hepar_II_III_N"/>
    <property type="match status" value="1"/>
</dbReference>
<evidence type="ECO:0000256" key="2">
    <source>
        <dbReference type="ARBA" id="ARBA00022729"/>
    </source>
</evidence>
<dbReference type="Gene3D" id="2.70.98.70">
    <property type="match status" value="1"/>
</dbReference>
<evidence type="ECO:0000313" key="7">
    <source>
        <dbReference type="EMBL" id="GGI65660.1"/>
    </source>
</evidence>
<gene>
    <name evidence="7" type="ORF">GCM10011482_13140</name>
</gene>
<dbReference type="InterPro" id="IPR031680">
    <property type="entry name" value="Hepar_II_III_N"/>
</dbReference>
<dbReference type="GO" id="GO:0042597">
    <property type="term" value="C:periplasmic space"/>
    <property type="evidence" value="ECO:0007669"/>
    <property type="project" value="UniProtKB-SubCell"/>
</dbReference>
<dbReference type="RefSeq" id="WP_188367501.1">
    <property type="nucleotide sequence ID" value="NZ_BMDT01000005.1"/>
</dbReference>
<evidence type="ECO:0000313" key="8">
    <source>
        <dbReference type="Proteomes" id="UP000622610"/>
    </source>
</evidence>
<evidence type="ECO:0000256" key="4">
    <source>
        <dbReference type="ARBA" id="ARBA00023239"/>
    </source>
</evidence>
<dbReference type="Gene3D" id="1.50.10.100">
    <property type="entry name" value="Chondroitin AC/alginate lyase"/>
    <property type="match status" value="1"/>
</dbReference>
<evidence type="ECO:0000259" key="6">
    <source>
        <dbReference type="Pfam" id="PF16889"/>
    </source>
</evidence>
<dbReference type="PANTHER" id="PTHR39210:SF1">
    <property type="entry name" value="HEPARIN-SULFATE LYASE"/>
    <property type="match status" value="1"/>
</dbReference>
<comment type="subcellular location">
    <subcellularLocation>
        <location evidence="1">Periplasm</location>
    </subcellularLocation>
</comment>
<dbReference type="AlphaFoldDB" id="A0A917N4F1"/>
<keyword evidence="4" id="KW-0456">Lyase</keyword>
<dbReference type="Proteomes" id="UP000622610">
    <property type="component" value="Unassembled WGS sequence"/>
</dbReference>
<dbReference type="GO" id="GO:0016829">
    <property type="term" value="F:lyase activity"/>
    <property type="evidence" value="ECO:0007669"/>
    <property type="project" value="UniProtKB-KW"/>
</dbReference>
<evidence type="ECO:0000256" key="1">
    <source>
        <dbReference type="ARBA" id="ARBA00004418"/>
    </source>
</evidence>
<feature type="domain" description="Heparinase II/III-like C-terminal" evidence="5">
    <location>
        <begin position="417"/>
        <end position="623"/>
    </location>
</feature>
<keyword evidence="2" id="KW-0732">Signal</keyword>
<evidence type="ECO:0000256" key="3">
    <source>
        <dbReference type="ARBA" id="ARBA00022764"/>
    </source>
</evidence>
<protein>
    <recommendedName>
        <fullName evidence="9">Heparin-sulfate lyase N-terminal domain-containing protein</fullName>
    </recommendedName>
</protein>
<reference evidence="7" key="1">
    <citation type="journal article" date="2014" name="Int. J. Syst. Evol. Microbiol.">
        <title>Complete genome sequence of Corynebacterium casei LMG S-19264T (=DSM 44701T), isolated from a smear-ripened cheese.</title>
        <authorList>
            <consortium name="US DOE Joint Genome Institute (JGI-PGF)"/>
            <person name="Walter F."/>
            <person name="Albersmeier A."/>
            <person name="Kalinowski J."/>
            <person name="Ruckert C."/>
        </authorList>
    </citation>
    <scope>NUCLEOTIDE SEQUENCE</scope>
    <source>
        <strain evidence="7">CCM 8433</strain>
    </source>
</reference>
<comment type="caution">
    <text evidence="7">The sequence shown here is derived from an EMBL/GenBank/DDBJ whole genome shotgun (WGS) entry which is preliminary data.</text>
</comment>
<reference evidence="7" key="2">
    <citation type="submission" date="2020-09" db="EMBL/GenBank/DDBJ databases">
        <authorList>
            <person name="Sun Q."/>
            <person name="Sedlacek I."/>
        </authorList>
    </citation>
    <scope>NUCLEOTIDE SEQUENCE</scope>
    <source>
        <strain evidence="7">CCM 8433</strain>
    </source>
</reference>
<proteinExistence type="predicted"/>
<dbReference type="SUPFAM" id="SSF48230">
    <property type="entry name" value="Chondroitin AC/alginate lyase"/>
    <property type="match status" value="1"/>
</dbReference>
<name>A0A917N4F1_9ENTE</name>
<dbReference type="EMBL" id="BMDT01000005">
    <property type="protein sequence ID" value="GGI65660.1"/>
    <property type="molecule type" value="Genomic_DNA"/>
</dbReference>
<evidence type="ECO:0008006" key="9">
    <source>
        <dbReference type="Google" id="ProtNLM"/>
    </source>
</evidence>
<dbReference type="InterPro" id="IPR008929">
    <property type="entry name" value="Chondroitin_lyas"/>
</dbReference>
<dbReference type="PANTHER" id="PTHR39210">
    <property type="entry name" value="HEPARIN-SULFATE LYASE"/>
    <property type="match status" value="1"/>
</dbReference>
<keyword evidence="3" id="KW-0574">Periplasm</keyword>
<keyword evidence="8" id="KW-1185">Reference proteome</keyword>
<dbReference type="InterPro" id="IPR012480">
    <property type="entry name" value="Hepar_II_III_C"/>
</dbReference>
<accession>A0A917N4F1</accession>